<dbReference type="AlphaFoldDB" id="A0A9P7Y767"/>
<dbReference type="GO" id="GO:0046475">
    <property type="term" value="P:glycerophospholipid catabolic process"/>
    <property type="evidence" value="ECO:0007669"/>
    <property type="project" value="TreeGrafter"/>
</dbReference>
<evidence type="ECO:0000313" key="4">
    <source>
        <dbReference type="Proteomes" id="UP000824998"/>
    </source>
</evidence>
<keyword evidence="4" id="KW-1185">Reference proteome</keyword>
<dbReference type="PANTHER" id="PTHR22958">
    <property type="entry name" value="GLYCEROPHOSPHORYL DIESTER PHOSPHODIESTERASE"/>
    <property type="match status" value="1"/>
</dbReference>
<dbReference type="InterPro" id="IPR030395">
    <property type="entry name" value="GP_PDE_dom"/>
</dbReference>
<dbReference type="SUPFAM" id="SSF51695">
    <property type="entry name" value="PLC-like phosphodiesterases"/>
    <property type="match status" value="1"/>
</dbReference>
<protein>
    <submittedName>
        <fullName evidence="3">Glycerophosphoryl diester phosphodiesterase family-domain-containing protein</fullName>
    </submittedName>
</protein>
<keyword evidence="1" id="KW-0378">Hydrolase</keyword>
<reference evidence="3" key="1">
    <citation type="journal article" date="2021" name="IMA Fungus">
        <title>Genomic characterization of three marine fungi, including Emericellopsis atlantica sp. nov. with signatures of a generalist lifestyle and marine biomass degradation.</title>
        <authorList>
            <person name="Hagestad O.C."/>
            <person name="Hou L."/>
            <person name="Andersen J.H."/>
            <person name="Hansen E.H."/>
            <person name="Altermark B."/>
            <person name="Li C."/>
            <person name="Kuhnert E."/>
            <person name="Cox R.J."/>
            <person name="Crous P.W."/>
            <person name="Spatafora J.W."/>
            <person name="Lail K."/>
            <person name="Amirebrahimi M."/>
            <person name="Lipzen A."/>
            <person name="Pangilinan J."/>
            <person name="Andreopoulos W."/>
            <person name="Hayes R.D."/>
            <person name="Ng V."/>
            <person name="Grigoriev I.V."/>
            <person name="Jackson S.A."/>
            <person name="Sutton T.D.S."/>
            <person name="Dobson A.D.W."/>
            <person name="Rama T."/>
        </authorList>
    </citation>
    <scope>NUCLEOTIDE SEQUENCE</scope>
    <source>
        <strain evidence="3">TRa018bII</strain>
    </source>
</reference>
<dbReference type="PROSITE" id="PS50007">
    <property type="entry name" value="PIPLC_X_DOMAIN"/>
    <property type="match status" value="1"/>
</dbReference>
<gene>
    <name evidence="3" type="ORF">BJ875DRAFT_390249</name>
</gene>
<evidence type="ECO:0000313" key="3">
    <source>
        <dbReference type="EMBL" id="KAG9228026.1"/>
    </source>
</evidence>
<proteinExistence type="predicted"/>
<name>A0A9P7Y767_9HELO</name>
<dbReference type="InterPro" id="IPR017946">
    <property type="entry name" value="PLC-like_Pdiesterase_TIM-brl"/>
</dbReference>
<organism evidence="3 4">
    <name type="scientific">Amylocarpus encephaloides</name>
    <dbReference type="NCBI Taxonomy" id="45428"/>
    <lineage>
        <taxon>Eukaryota</taxon>
        <taxon>Fungi</taxon>
        <taxon>Dikarya</taxon>
        <taxon>Ascomycota</taxon>
        <taxon>Pezizomycotina</taxon>
        <taxon>Leotiomycetes</taxon>
        <taxon>Helotiales</taxon>
        <taxon>Helotiales incertae sedis</taxon>
        <taxon>Amylocarpus</taxon>
    </lineage>
</organism>
<dbReference type="InterPro" id="IPR057506">
    <property type="entry name" value="C2_GPCPD1"/>
</dbReference>
<dbReference type="InterPro" id="IPR051578">
    <property type="entry name" value="GDPD"/>
</dbReference>
<evidence type="ECO:0000259" key="2">
    <source>
        <dbReference type="PROSITE" id="PS51704"/>
    </source>
</evidence>
<feature type="domain" description="GP-PDE" evidence="2">
    <location>
        <begin position="147"/>
        <end position="484"/>
    </location>
</feature>
<comment type="caution">
    <text evidence="3">The sequence shown here is derived from an EMBL/GenBank/DDBJ whole genome shotgun (WGS) entry which is preliminary data.</text>
</comment>
<accession>A0A9P7Y767</accession>
<dbReference type="PANTHER" id="PTHR22958:SF1">
    <property type="entry name" value="GLYCEROPHOSPHOCHOLINE PHOSPHODIESTERASE GPCPD1"/>
    <property type="match status" value="1"/>
</dbReference>
<dbReference type="Pfam" id="PF25329">
    <property type="entry name" value="C2_GDE1"/>
    <property type="match status" value="1"/>
</dbReference>
<dbReference type="OrthoDB" id="197419at2759"/>
<dbReference type="Pfam" id="PF03009">
    <property type="entry name" value="GDPD"/>
    <property type="match status" value="1"/>
</dbReference>
<evidence type="ECO:0000256" key="1">
    <source>
        <dbReference type="ARBA" id="ARBA00022801"/>
    </source>
</evidence>
<dbReference type="PROSITE" id="PS51704">
    <property type="entry name" value="GP_PDE"/>
    <property type="match status" value="1"/>
</dbReference>
<sequence length="484" mass="54494">MDPYLTKFPYNPYPEIGFSVKISAVGASGSTGLIQLPILNDTTNHPYVFTTTDLDRVQLVFSVFKSNVEIQDGEHIGGAVALLAELKSGLGPDRESLIRSHKIPVLHRGSLEPIGAITFDFLVVKPFPNPNTHPITPREIWNGAAGTQVIGHRGLGQNHPSFRRLQIGENTIQSFLATMDLGVSYIECDVQMTRDHVPIIYHDFLLSESGADLAPHHLSFDQFMHINDIQTARSISQVLTENINLSKLPVELTGTPRPRSRAHSLDQTTDLRNRSLLERMKHTYEFKLKGFKGNVIGEHIHAPLTTLEEILRTLPEALGIDIELKYPMLWEAEDWKMDLYGVELNKFVDVILDKVYTLGGRRNIIFTSFSPELCILVAHKQNQYPVLFLNESNLFPTGDVRASNLQEAVYFARRWNLPGVVMSSEPFVMSPKLMVYVKDAGLVCVSFGFLNNDAENAKASILRCHLDAFDFYSRHVSLLLIHFY</sequence>
<dbReference type="GO" id="GO:0047389">
    <property type="term" value="F:glycerophosphocholine phosphodiesterase activity"/>
    <property type="evidence" value="ECO:0007669"/>
    <property type="project" value="TreeGrafter"/>
</dbReference>
<dbReference type="EMBL" id="MU252171">
    <property type="protein sequence ID" value="KAG9228026.1"/>
    <property type="molecule type" value="Genomic_DNA"/>
</dbReference>
<dbReference type="Proteomes" id="UP000824998">
    <property type="component" value="Unassembled WGS sequence"/>
</dbReference>
<dbReference type="Gene3D" id="3.20.20.190">
    <property type="entry name" value="Phosphatidylinositol (PI) phosphodiesterase"/>
    <property type="match status" value="1"/>
</dbReference>